<dbReference type="AlphaFoldDB" id="A0A7S1A6E2"/>
<reference evidence="2" key="1">
    <citation type="submission" date="2021-01" db="EMBL/GenBank/DDBJ databases">
        <authorList>
            <person name="Corre E."/>
            <person name="Pelletier E."/>
            <person name="Niang G."/>
            <person name="Scheremetjew M."/>
            <person name="Finn R."/>
            <person name="Kale V."/>
            <person name="Holt S."/>
            <person name="Cochrane G."/>
            <person name="Meng A."/>
            <person name="Brown T."/>
            <person name="Cohen L."/>
        </authorList>
    </citation>
    <scope>NUCLEOTIDE SEQUENCE</scope>
</reference>
<organism evidence="2">
    <name type="scientific">Noctiluca scintillans</name>
    <name type="common">Sea sparkle</name>
    <name type="synonym">Red tide dinoflagellate</name>
    <dbReference type="NCBI Taxonomy" id="2966"/>
    <lineage>
        <taxon>Eukaryota</taxon>
        <taxon>Sar</taxon>
        <taxon>Alveolata</taxon>
        <taxon>Dinophyceae</taxon>
        <taxon>Noctilucales</taxon>
        <taxon>Noctilucaceae</taxon>
        <taxon>Noctiluca</taxon>
    </lineage>
</organism>
<accession>A0A7S1A6E2</accession>
<evidence type="ECO:0000256" key="1">
    <source>
        <dbReference type="SAM" id="Phobius"/>
    </source>
</evidence>
<feature type="transmembrane region" description="Helical" evidence="1">
    <location>
        <begin position="44"/>
        <end position="64"/>
    </location>
</feature>
<proteinExistence type="predicted"/>
<evidence type="ECO:0000313" key="2">
    <source>
        <dbReference type="EMBL" id="CAD8843411.1"/>
    </source>
</evidence>
<name>A0A7S1A6E2_NOCSC</name>
<keyword evidence="1" id="KW-1133">Transmembrane helix</keyword>
<keyword evidence="1" id="KW-0472">Membrane</keyword>
<sequence>MGACGIAFIITYFVVVIAFAQHEADHDLIIRLMCGDFDGGSEAAFAGLVAACIMYLVVAGVVLEREGTCKLCTTLTTGLLLAVSLTLSWDKFPHWKGHQIRHTGWVHRYFCT</sequence>
<keyword evidence="1" id="KW-0812">Transmembrane</keyword>
<protein>
    <submittedName>
        <fullName evidence="2">Uncharacterized protein</fullName>
    </submittedName>
</protein>
<gene>
    <name evidence="2" type="ORF">NSCI0253_LOCUS17761</name>
</gene>
<dbReference type="EMBL" id="HBFQ01025069">
    <property type="protein sequence ID" value="CAD8843411.1"/>
    <property type="molecule type" value="Transcribed_RNA"/>
</dbReference>